<evidence type="ECO:0000256" key="7">
    <source>
        <dbReference type="PIRSR" id="PIRSR627057-2"/>
    </source>
</evidence>
<organism evidence="12">
    <name type="scientific">Nonomuraea gerenzanensis</name>
    <dbReference type="NCBI Taxonomy" id="93944"/>
    <lineage>
        <taxon>Bacteria</taxon>
        <taxon>Bacillati</taxon>
        <taxon>Actinomycetota</taxon>
        <taxon>Actinomycetes</taxon>
        <taxon>Streptosporangiales</taxon>
        <taxon>Streptosporangiaceae</taxon>
        <taxon>Nonomuraea</taxon>
    </lineage>
</organism>
<reference evidence="12" key="1">
    <citation type="submission" date="2016-04" db="EMBL/GenBank/DDBJ databases">
        <authorList>
            <person name="Evans L.H."/>
            <person name="Alamgir A."/>
            <person name="Owens N."/>
            <person name="Weber N.D."/>
            <person name="Virtaneva K."/>
            <person name="Barbian K."/>
            <person name="Babar A."/>
            <person name="Rosenke K."/>
        </authorList>
    </citation>
    <scope>NUCLEOTIDE SEQUENCE</scope>
    <source>
        <strain evidence="12">Nono1</strain>
    </source>
</reference>
<keyword evidence="9" id="KW-0812">Transmembrane</keyword>
<keyword evidence="5" id="KW-0482">Metalloprotease</keyword>
<feature type="compositionally biased region" description="Low complexity" evidence="8">
    <location>
        <begin position="82"/>
        <end position="97"/>
    </location>
</feature>
<dbReference type="RefSeq" id="WP_225273784.1">
    <property type="nucleotide sequence ID" value="NZ_CP084058.1"/>
</dbReference>
<dbReference type="EMBL" id="LT559118">
    <property type="protein sequence ID" value="SBO94484.1"/>
    <property type="molecule type" value="Genomic_DNA"/>
</dbReference>
<dbReference type="Gene3D" id="3.30.2010.10">
    <property type="entry name" value="Metalloproteases ('zincins'), catalytic domain"/>
    <property type="match status" value="1"/>
</dbReference>
<dbReference type="Pfam" id="PF01435">
    <property type="entry name" value="Peptidase_M48"/>
    <property type="match status" value="1"/>
</dbReference>
<dbReference type="GO" id="GO:0071586">
    <property type="term" value="P:CAAX-box protein processing"/>
    <property type="evidence" value="ECO:0007669"/>
    <property type="project" value="InterPro"/>
</dbReference>
<feature type="transmembrane region" description="Helical" evidence="9">
    <location>
        <begin position="137"/>
        <end position="158"/>
    </location>
</feature>
<name>A0A1M4E6T0_9ACTN</name>
<feature type="binding site" evidence="7">
    <location>
        <position position="398"/>
    </location>
    <ligand>
        <name>Zn(2+)</name>
        <dbReference type="ChEBI" id="CHEBI:29105"/>
        <note>catalytic</note>
    </ligand>
</feature>
<evidence type="ECO:0000256" key="8">
    <source>
        <dbReference type="SAM" id="MobiDB-lite"/>
    </source>
</evidence>
<keyword evidence="2 7" id="KW-0479">Metal-binding</keyword>
<feature type="transmembrane region" description="Helical" evidence="9">
    <location>
        <begin position="192"/>
        <end position="210"/>
    </location>
</feature>
<evidence type="ECO:0000256" key="4">
    <source>
        <dbReference type="ARBA" id="ARBA00022833"/>
    </source>
</evidence>
<dbReference type="Pfam" id="PF16491">
    <property type="entry name" value="Peptidase_M48_N"/>
    <property type="match status" value="1"/>
</dbReference>
<keyword evidence="3 12" id="KW-0378">Hydrolase</keyword>
<dbReference type="CDD" id="cd07343">
    <property type="entry name" value="M48A_Zmpste24p_like"/>
    <property type="match status" value="1"/>
</dbReference>
<feature type="transmembrane region" description="Helical" evidence="9">
    <location>
        <begin position="273"/>
        <end position="291"/>
    </location>
</feature>
<dbReference type="AlphaFoldDB" id="A0A1M4E6T0"/>
<feature type="binding site" evidence="7">
    <location>
        <position position="474"/>
    </location>
    <ligand>
        <name>Zn(2+)</name>
        <dbReference type="ChEBI" id="CHEBI:29105"/>
        <note>catalytic</note>
    </ligand>
</feature>
<evidence type="ECO:0000256" key="6">
    <source>
        <dbReference type="PIRSR" id="PIRSR627057-1"/>
    </source>
</evidence>
<feature type="transmembrane region" description="Helical" evidence="9">
    <location>
        <begin position="298"/>
        <end position="320"/>
    </location>
</feature>
<keyword evidence="9" id="KW-0472">Membrane</keyword>
<dbReference type="InterPro" id="IPR032456">
    <property type="entry name" value="Peptidase_M48_N"/>
</dbReference>
<keyword evidence="4 7" id="KW-0862">Zinc</keyword>
<evidence type="ECO:0000256" key="2">
    <source>
        <dbReference type="ARBA" id="ARBA00022723"/>
    </source>
</evidence>
<sequence>MSDREDTDDAAREGEVTDGALAAVGAAGHPEEDTARSERTAHGEAGAGEALSGSGGSREASSGRGAGEHWGDAAESEDAAHPGRAPADAAHPASASEDAAHPGSGSAGDAEPSAPGHRGEVPVTGAAPDSRAALRPAAIALVLLGLLIVAVAAFSTPWQVLTGDPPDPARDFTAAQIARSQAFDASTTLPSYLSLALTIIVAGILVATPFSAKVLGRLKGPWWARVVLGALVITALAELVRWPLAIWVETILRDYGLSTQDWGGWAGDRLKNLGVEAVLLCVMLLALVALARKVRRWWIPAAIGAFVLTVVTSFVYPVVFEPLFNDFSSMPQGSLRTNLLEMAERDGVPVEDVLVADASRRTTALNAYVSGFGATRRIVVYDTLLQAPQREVELVVAHELGHAKHDDVLYGTLIGALGAGLGAIGLFLVFNSVRRRTRVTSITDPRAVGVVMGLMTIGSLIMGPAQNVISRHIEARADMHALDLTQDPATFIAMQKRLAIANISDLSPDAVEYVLYASHPPGPERIAMARAWAKLNGVPEP</sequence>
<feature type="binding site" evidence="7">
    <location>
        <position position="402"/>
    </location>
    <ligand>
        <name>Zn(2+)</name>
        <dbReference type="ChEBI" id="CHEBI:29105"/>
        <note>catalytic</note>
    </ligand>
</feature>
<feature type="domain" description="Peptidase M48" evidence="10">
    <location>
        <begin position="331"/>
        <end position="532"/>
    </location>
</feature>
<keyword evidence="9" id="KW-1133">Transmembrane helix</keyword>
<evidence type="ECO:0000313" key="12">
    <source>
        <dbReference type="EMBL" id="SBO94484.1"/>
    </source>
</evidence>
<evidence type="ECO:0000256" key="9">
    <source>
        <dbReference type="SAM" id="Phobius"/>
    </source>
</evidence>
<comment type="cofactor">
    <cofactor evidence="7">
        <name>Zn(2+)</name>
        <dbReference type="ChEBI" id="CHEBI:29105"/>
    </cofactor>
    <text evidence="7">Binds 1 zinc ion per subunit.</text>
</comment>
<dbReference type="EC" id="3.4.24.84" evidence="12"/>
<accession>A0A1M4E6T0</accession>
<feature type="transmembrane region" description="Helical" evidence="9">
    <location>
        <begin position="408"/>
        <end position="430"/>
    </location>
</feature>
<feature type="compositionally biased region" description="Low complexity" evidence="8">
    <location>
        <begin position="43"/>
        <end position="63"/>
    </location>
</feature>
<dbReference type="PANTHER" id="PTHR10120">
    <property type="entry name" value="CAAX PRENYL PROTEASE 1"/>
    <property type="match status" value="1"/>
</dbReference>
<feature type="compositionally biased region" description="Basic and acidic residues" evidence="8">
    <location>
        <begin position="29"/>
        <end position="42"/>
    </location>
</feature>
<keyword evidence="1" id="KW-0645">Protease</keyword>
<evidence type="ECO:0000259" key="11">
    <source>
        <dbReference type="Pfam" id="PF16491"/>
    </source>
</evidence>
<dbReference type="InterPro" id="IPR001915">
    <property type="entry name" value="Peptidase_M48"/>
</dbReference>
<dbReference type="GO" id="GO:0004222">
    <property type="term" value="F:metalloendopeptidase activity"/>
    <property type="evidence" value="ECO:0007669"/>
    <property type="project" value="InterPro"/>
</dbReference>
<feature type="active site" description="Proton donor" evidence="6">
    <location>
        <position position="478"/>
    </location>
</feature>
<dbReference type="InterPro" id="IPR027057">
    <property type="entry name" value="CAXX_Prtase_1"/>
</dbReference>
<gene>
    <name evidence="12" type="ORF">BN4615_P4000</name>
</gene>
<evidence type="ECO:0000256" key="1">
    <source>
        <dbReference type="ARBA" id="ARBA00022670"/>
    </source>
</evidence>
<feature type="compositionally biased region" description="Basic and acidic residues" evidence="8">
    <location>
        <begin position="1"/>
        <end position="15"/>
    </location>
</feature>
<dbReference type="GO" id="GO:0046872">
    <property type="term" value="F:metal ion binding"/>
    <property type="evidence" value="ECO:0007669"/>
    <property type="project" value="UniProtKB-KW"/>
</dbReference>
<evidence type="ECO:0000259" key="10">
    <source>
        <dbReference type="Pfam" id="PF01435"/>
    </source>
</evidence>
<proteinExistence type="predicted"/>
<feature type="active site" evidence="6">
    <location>
        <position position="399"/>
    </location>
</feature>
<evidence type="ECO:0000256" key="5">
    <source>
        <dbReference type="ARBA" id="ARBA00023049"/>
    </source>
</evidence>
<protein>
    <submittedName>
        <fullName evidence="12">Ste24 endopeptidase</fullName>
        <ecNumber evidence="12">3.4.24.84</ecNumber>
    </submittedName>
</protein>
<evidence type="ECO:0000256" key="3">
    <source>
        <dbReference type="ARBA" id="ARBA00022801"/>
    </source>
</evidence>
<feature type="domain" description="CAAX prenyl protease 1 N-terminal" evidence="11">
    <location>
        <begin position="196"/>
        <end position="325"/>
    </location>
</feature>
<feature type="transmembrane region" description="Helical" evidence="9">
    <location>
        <begin position="222"/>
        <end position="244"/>
    </location>
</feature>
<feature type="region of interest" description="Disordered" evidence="8">
    <location>
        <begin position="1"/>
        <end position="125"/>
    </location>
</feature>